<evidence type="ECO:0000313" key="1">
    <source>
        <dbReference type="EMBL" id="SHN15493.1"/>
    </source>
</evidence>
<dbReference type="RefSeq" id="WP_073095259.1">
    <property type="nucleotide sequence ID" value="NZ_FRCY01000008.1"/>
</dbReference>
<name>A0A1M7PFM1_9BACT</name>
<keyword evidence="2" id="KW-1185">Reference proteome</keyword>
<reference evidence="1 2" key="1">
    <citation type="submission" date="2016-11" db="EMBL/GenBank/DDBJ databases">
        <authorList>
            <person name="Jaros S."/>
            <person name="Januszkiewicz K."/>
            <person name="Wedrychowicz H."/>
        </authorList>
    </citation>
    <scope>NUCLEOTIDE SEQUENCE [LARGE SCALE GENOMIC DNA]</scope>
    <source>
        <strain evidence="1 2">CGMCC 1.6102</strain>
    </source>
</reference>
<organism evidence="1 2">
    <name type="scientific">Cyclobacterium lianum</name>
    <dbReference type="NCBI Taxonomy" id="388280"/>
    <lineage>
        <taxon>Bacteria</taxon>
        <taxon>Pseudomonadati</taxon>
        <taxon>Bacteroidota</taxon>
        <taxon>Cytophagia</taxon>
        <taxon>Cytophagales</taxon>
        <taxon>Cyclobacteriaceae</taxon>
        <taxon>Cyclobacterium</taxon>
    </lineage>
</organism>
<dbReference type="AlphaFoldDB" id="A0A1M7PFM1"/>
<evidence type="ECO:0000313" key="2">
    <source>
        <dbReference type="Proteomes" id="UP000184513"/>
    </source>
</evidence>
<dbReference type="STRING" id="388280.SAMN04488057_108136"/>
<proteinExistence type="predicted"/>
<dbReference type="EMBL" id="FRCY01000008">
    <property type="protein sequence ID" value="SHN15493.1"/>
    <property type="molecule type" value="Genomic_DNA"/>
</dbReference>
<evidence type="ECO:0008006" key="3">
    <source>
        <dbReference type="Google" id="ProtNLM"/>
    </source>
</evidence>
<dbReference type="OrthoDB" id="667380at2"/>
<accession>A0A1M7PFM1</accession>
<gene>
    <name evidence="1" type="ORF">SAMN04488057_108136</name>
</gene>
<sequence>MDKKAFKKKVMEQAIKYQEAIVSDFRTRIRELREGEQQSQDDKYEYDQQGQEDESAIVINRIADELNFVVEELDFLKQMQTADNLFDEVTLGAVVKTDQMTFFPSVSIEKFEVEGKELFGISQKAPIYKEMKGKKKGESFTLNGRTYRILDVF</sequence>
<dbReference type="Proteomes" id="UP000184513">
    <property type="component" value="Unassembled WGS sequence"/>
</dbReference>
<protein>
    <recommendedName>
        <fullName evidence="3">Transcription elongation factor, GreA/GreB, C-term</fullName>
    </recommendedName>
</protein>